<reference evidence="1" key="1">
    <citation type="submission" date="2020-08" db="EMBL/GenBank/DDBJ databases">
        <title>Multicomponent nature underlies the extraordinary mechanical properties of spider dragline silk.</title>
        <authorList>
            <person name="Kono N."/>
            <person name="Nakamura H."/>
            <person name="Mori M."/>
            <person name="Yoshida Y."/>
            <person name="Ohtoshi R."/>
            <person name="Malay A.D."/>
            <person name="Moran D.A.P."/>
            <person name="Tomita M."/>
            <person name="Numata K."/>
            <person name="Arakawa K."/>
        </authorList>
    </citation>
    <scope>NUCLEOTIDE SEQUENCE</scope>
</reference>
<sequence>VTSSPAPHKQAHLCRGLKWTYAKGPSYIESLIVKKTEP</sequence>
<dbReference type="Proteomes" id="UP000886998">
    <property type="component" value="Unassembled WGS sequence"/>
</dbReference>
<organism evidence="1 2">
    <name type="scientific">Trichonephila inaurata madagascariensis</name>
    <dbReference type="NCBI Taxonomy" id="2747483"/>
    <lineage>
        <taxon>Eukaryota</taxon>
        <taxon>Metazoa</taxon>
        <taxon>Ecdysozoa</taxon>
        <taxon>Arthropoda</taxon>
        <taxon>Chelicerata</taxon>
        <taxon>Arachnida</taxon>
        <taxon>Araneae</taxon>
        <taxon>Araneomorphae</taxon>
        <taxon>Entelegynae</taxon>
        <taxon>Araneoidea</taxon>
        <taxon>Nephilidae</taxon>
        <taxon>Trichonephila</taxon>
        <taxon>Trichonephila inaurata</taxon>
    </lineage>
</organism>
<accession>A0A8X6WY27</accession>
<comment type="caution">
    <text evidence="1">The sequence shown here is derived from an EMBL/GenBank/DDBJ whole genome shotgun (WGS) entry which is preliminary data.</text>
</comment>
<protein>
    <submittedName>
        <fullName evidence="1">Uncharacterized protein</fullName>
    </submittedName>
</protein>
<evidence type="ECO:0000313" key="2">
    <source>
        <dbReference type="Proteomes" id="UP000886998"/>
    </source>
</evidence>
<dbReference type="EMBL" id="BMAV01003698">
    <property type="protein sequence ID" value="GFY43477.1"/>
    <property type="molecule type" value="Genomic_DNA"/>
</dbReference>
<keyword evidence="2" id="KW-1185">Reference proteome</keyword>
<gene>
    <name evidence="1" type="ORF">TNIN_341341</name>
</gene>
<evidence type="ECO:0000313" key="1">
    <source>
        <dbReference type="EMBL" id="GFY43477.1"/>
    </source>
</evidence>
<dbReference type="AlphaFoldDB" id="A0A8X6WY27"/>
<proteinExistence type="predicted"/>
<name>A0A8X6WY27_9ARAC</name>
<feature type="non-terminal residue" evidence="1">
    <location>
        <position position="1"/>
    </location>
</feature>